<dbReference type="AlphaFoldDB" id="A0ABD1SYQ9"/>
<comment type="caution">
    <text evidence="2">The sequence shown here is derived from an EMBL/GenBank/DDBJ whole genome shotgun (WGS) entry which is preliminary data.</text>
</comment>
<gene>
    <name evidence="2" type="ORF">Adt_21226</name>
</gene>
<feature type="coiled-coil region" evidence="1">
    <location>
        <begin position="67"/>
        <end position="94"/>
    </location>
</feature>
<proteinExistence type="predicted"/>
<dbReference type="Proteomes" id="UP001604336">
    <property type="component" value="Unassembled WGS sequence"/>
</dbReference>
<evidence type="ECO:0000313" key="3">
    <source>
        <dbReference type="Proteomes" id="UP001604336"/>
    </source>
</evidence>
<accession>A0ABD1SYQ9</accession>
<keyword evidence="1" id="KW-0175">Coiled coil</keyword>
<evidence type="ECO:0000313" key="2">
    <source>
        <dbReference type="EMBL" id="KAL2505605.1"/>
    </source>
</evidence>
<reference evidence="3" key="1">
    <citation type="submission" date="2024-07" db="EMBL/GenBank/DDBJ databases">
        <title>Two chromosome-level genome assemblies of Korean endemic species Abeliophyllum distichum and Forsythia ovata (Oleaceae).</title>
        <authorList>
            <person name="Jang H."/>
        </authorList>
    </citation>
    <scope>NUCLEOTIDE SEQUENCE [LARGE SCALE GENOMIC DNA]</scope>
</reference>
<evidence type="ECO:0000256" key="1">
    <source>
        <dbReference type="SAM" id="Coils"/>
    </source>
</evidence>
<sequence>MYLEYEQFQADLKGSKANILQLTKKLDDTNVAQRITAEAPKAANKEKRLLKEESTSHLFEEASNKRREEDEMEAVKLLGKKKELEVKLENAEADFAVNFYRIEAYTNFSKIISSVGHQEIIAFLWSEHPDLEIASLEAKFHPMDIEGDEKD</sequence>
<dbReference type="EMBL" id="JBFOLK010000006">
    <property type="protein sequence ID" value="KAL2505605.1"/>
    <property type="molecule type" value="Genomic_DNA"/>
</dbReference>
<organism evidence="2 3">
    <name type="scientific">Abeliophyllum distichum</name>
    <dbReference type="NCBI Taxonomy" id="126358"/>
    <lineage>
        <taxon>Eukaryota</taxon>
        <taxon>Viridiplantae</taxon>
        <taxon>Streptophyta</taxon>
        <taxon>Embryophyta</taxon>
        <taxon>Tracheophyta</taxon>
        <taxon>Spermatophyta</taxon>
        <taxon>Magnoliopsida</taxon>
        <taxon>eudicotyledons</taxon>
        <taxon>Gunneridae</taxon>
        <taxon>Pentapetalae</taxon>
        <taxon>asterids</taxon>
        <taxon>lamiids</taxon>
        <taxon>Lamiales</taxon>
        <taxon>Oleaceae</taxon>
        <taxon>Forsythieae</taxon>
        <taxon>Abeliophyllum</taxon>
    </lineage>
</organism>
<name>A0ABD1SYQ9_9LAMI</name>
<keyword evidence="3" id="KW-1185">Reference proteome</keyword>
<protein>
    <submittedName>
        <fullName evidence="2">Uncharacterized protein</fullName>
    </submittedName>
</protein>